<feature type="domain" description="Alpha-2-macroglobulin bait region" evidence="1">
    <location>
        <begin position="526"/>
        <end position="680"/>
    </location>
</feature>
<gene>
    <name evidence="2" type="ORF">JD844_010056</name>
</gene>
<evidence type="ECO:0000313" key="2">
    <source>
        <dbReference type="EMBL" id="KAH0628657.1"/>
    </source>
</evidence>
<keyword evidence="3" id="KW-1185">Reference proteome</keyword>
<dbReference type="PANTHER" id="PTHR11412:SF170">
    <property type="entry name" value="OVOSTATIN"/>
    <property type="match status" value="1"/>
</dbReference>
<dbReference type="InterPro" id="IPR050473">
    <property type="entry name" value="A2M/Complement_sys"/>
</dbReference>
<protein>
    <recommendedName>
        <fullName evidence="1">Alpha-2-macroglobulin bait region domain-containing protein</fullName>
    </recommendedName>
</protein>
<dbReference type="Gene3D" id="2.60.40.10">
    <property type="entry name" value="Immunoglobulins"/>
    <property type="match status" value="2"/>
</dbReference>
<dbReference type="PANTHER" id="PTHR11412">
    <property type="entry name" value="MACROGLOBULIN / COMPLEMENT"/>
    <property type="match status" value="1"/>
</dbReference>
<dbReference type="Pfam" id="PF17789">
    <property type="entry name" value="MG4"/>
    <property type="match status" value="1"/>
</dbReference>
<dbReference type="EMBL" id="JAIPUX010000439">
    <property type="protein sequence ID" value="KAH0628657.1"/>
    <property type="molecule type" value="Genomic_DNA"/>
</dbReference>
<dbReference type="Pfam" id="PF17791">
    <property type="entry name" value="MG3"/>
    <property type="match status" value="1"/>
</dbReference>
<sequence length="1014" mass="113436">MVPWVDFSLHPPFLRPCCWYCGVWSATGVRTRHIQEPSKQPITKIPNKKIPALCCLKSFRAMLWLRVLLGFLVLHFSTTDGTGELQYLLVVPSVLQSASPNTACVHLVNLNESLDLKVLLEYEGQNITILTEQVRKQNIFKCSTFNVPTASSSPLAFITISFKGNTVNGTERRTVAIQNTGSALFIQTDKPTYKPEEKVLFRVVALDTDFRPVPETVSIWMGGRISQNHYFRLLLFICKYKKEKVKNSAYTIHMYPLITIQDPQGNRIFQWLNVTSEVSIVQLSFQLISEPILGDYQIIVQKTSGAKTSHSLTVEEYGKYLHLLYTYGQPVEGRAQLSVCRNLNFYGSCKRDPLCVSVKEDLGKDGCLSHVFSSKTFELNRSGYWMNLDVKATITEKGTGIQMDKSDSILISRTVGTVKFENMDPNYKTGLQYCGQVKLLDVNDSPITDEIVQLLLNDKNIGNYSTSTNGTAQFCIDTSEILSPDFSLRLIYKPNENCNSDGWILPYYPEAYYSVQRFYSRTKSFVKIHQIFEDLPCGQTREIKVSYILNNIENNAEKIKQRKTATFFYFVLVKNKIVHFGEHTIRIHSASASTGSFNIRLAISPSTAPVATLVVYTLHPEKEVVADTARFQIEKCFKNQVRLEFSERQALPASNINFHIEAAANSHCALRALDQSVLLLRPEKELSAKSMFGYYFNGLSLEDDPKEPCIPADNIFYNGLFYVPADTSYGPDIYGLIRNTGVKFVTNSRLRQPVVCSRGWNYPHVRPSLEMSGRFPSATSVPSFEASPVPPPRGESGHEAIIETVRKFFPETWIWDLFPIKSIVLMQPIKIFDDDAPLCPVLVSLAESPDFQAHLLSPVGDDNGCVCSNERKTYIWKIISKKLGNVVFNVTAEAPRNSGTCGNGTSGGLDVGLKDTLIRTLLVEPEGIEREVSQSSFICTKEGTPISEPVSLKLPENLVEGSARASFSCIGQFVAGGVDDELSLSAYIIIALLESGLPTSVFILCYCSVNLGFN</sequence>
<evidence type="ECO:0000259" key="1">
    <source>
        <dbReference type="SMART" id="SM01359"/>
    </source>
</evidence>
<dbReference type="Pfam" id="PF07703">
    <property type="entry name" value="A2M_BRD"/>
    <property type="match status" value="1"/>
</dbReference>
<dbReference type="Gene3D" id="6.20.50.160">
    <property type="match status" value="1"/>
</dbReference>
<dbReference type="InterPro" id="IPR013783">
    <property type="entry name" value="Ig-like_fold"/>
</dbReference>
<dbReference type="Gene3D" id="2.60.40.1930">
    <property type="match status" value="2"/>
</dbReference>
<dbReference type="InterPro" id="IPR041555">
    <property type="entry name" value="MG3"/>
</dbReference>
<organism evidence="2 3">
    <name type="scientific">Phrynosoma platyrhinos</name>
    <name type="common">Desert horned lizard</name>
    <dbReference type="NCBI Taxonomy" id="52577"/>
    <lineage>
        <taxon>Eukaryota</taxon>
        <taxon>Metazoa</taxon>
        <taxon>Chordata</taxon>
        <taxon>Craniata</taxon>
        <taxon>Vertebrata</taxon>
        <taxon>Euteleostomi</taxon>
        <taxon>Lepidosauria</taxon>
        <taxon>Squamata</taxon>
        <taxon>Bifurcata</taxon>
        <taxon>Unidentata</taxon>
        <taxon>Episquamata</taxon>
        <taxon>Toxicofera</taxon>
        <taxon>Iguania</taxon>
        <taxon>Phrynosomatidae</taxon>
        <taxon>Phrynosomatinae</taxon>
        <taxon>Phrynosoma</taxon>
    </lineage>
</organism>
<dbReference type="InterPro" id="IPR011625">
    <property type="entry name" value="A2M_N_BRD"/>
</dbReference>
<dbReference type="InterPro" id="IPR014756">
    <property type="entry name" value="Ig_E-set"/>
</dbReference>
<accession>A0ABQ7TGQ9</accession>
<dbReference type="Proteomes" id="UP000826234">
    <property type="component" value="Unassembled WGS sequence"/>
</dbReference>
<dbReference type="InterPro" id="IPR040839">
    <property type="entry name" value="MG4"/>
</dbReference>
<reference evidence="2 3" key="1">
    <citation type="journal article" date="2022" name="Gigascience">
        <title>A chromosome-level genome assembly and annotation of the desert horned lizard, Phrynosoma platyrhinos, provides insight into chromosomal rearrangements among reptiles.</title>
        <authorList>
            <person name="Koochekian N."/>
            <person name="Ascanio A."/>
            <person name="Farleigh K."/>
            <person name="Card D.C."/>
            <person name="Schield D.R."/>
            <person name="Castoe T.A."/>
            <person name="Jezkova T."/>
        </authorList>
    </citation>
    <scope>NUCLEOTIDE SEQUENCE [LARGE SCALE GENOMIC DNA]</scope>
    <source>
        <strain evidence="2">NK-2021</strain>
    </source>
</reference>
<dbReference type="SUPFAM" id="SSF81296">
    <property type="entry name" value="E set domains"/>
    <property type="match status" value="1"/>
</dbReference>
<evidence type="ECO:0000313" key="3">
    <source>
        <dbReference type="Proteomes" id="UP000826234"/>
    </source>
</evidence>
<proteinExistence type="predicted"/>
<comment type="caution">
    <text evidence="2">The sequence shown here is derived from an EMBL/GenBank/DDBJ whole genome shotgun (WGS) entry which is preliminary data.</text>
</comment>
<name>A0ABQ7TGQ9_PHRPL</name>
<dbReference type="SMART" id="SM01359">
    <property type="entry name" value="A2M_N_2"/>
    <property type="match status" value="1"/>
</dbReference>